<dbReference type="EMBL" id="DVGB01000011">
    <property type="protein sequence ID" value="HIR00878.1"/>
    <property type="molecule type" value="Genomic_DNA"/>
</dbReference>
<proteinExistence type="predicted"/>
<feature type="compositionally biased region" description="Low complexity" evidence="1">
    <location>
        <begin position="81"/>
        <end position="98"/>
    </location>
</feature>
<keyword evidence="2" id="KW-1133">Transmembrane helix</keyword>
<organism evidence="3 4">
    <name type="scientific">Candidatus Aveggerthella stercoripullorum</name>
    <dbReference type="NCBI Taxonomy" id="2840688"/>
    <lineage>
        <taxon>Bacteria</taxon>
        <taxon>Bacillati</taxon>
        <taxon>Actinomycetota</taxon>
        <taxon>Coriobacteriia</taxon>
        <taxon>Eggerthellales</taxon>
        <taxon>Eggerthellaceae</taxon>
        <taxon>Eggerthellaceae incertae sedis</taxon>
        <taxon>Candidatus Aveggerthella</taxon>
    </lineage>
</organism>
<accession>A0A9D0ZZK1</accession>
<keyword evidence="2" id="KW-0812">Transmembrane</keyword>
<sequence>HYEGLLRDSALVPPRLHAIIERACAFEPSARFQSVCELADALGNTDASTTANATNPDVGSAQEASAPEEDESHERGHETETAAAPSPTAATAQHSAQPAPSPFPADRQTARTASRNPRGRRLTALAIAAVSVVVMIALGFGTVRLLAPAADGGEAPDALSHSGSSAASTPDAPAVPHGSQTFDGTGGAQSSDSLPPSSTADATVLEIVESGWSHDVHGLVSYAVGIRNNSADTTVAYPEVTITGCAADGTIVFSQPQGLMSIAPGETLYTGGPAGSGIAPASVEFALSTPSDGNMQSVDPSRAVLATSAVSVREGSFGTVVFSGDVSMSDGNAPALTTGAMVTVVLRDSTGAMVYGANAFVNLPAPGEHVPFACEVYDPPDYATAEAHAQFW</sequence>
<evidence type="ECO:0000256" key="1">
    <source>
        <dbReference type="SAM" id="MobiDB-lite"/>
    </source>
</evidence>
<feature type="non-terminal residue" evidence="3">
    <location>
        <position position="1"/>
    </location>
</feature>
<reference evidence="3" key="2">
    <citation type="journal article" date="2021" name="PeerJ">
        <title>Extensive microbial diversity within the chicken gut microbiome revealed by metagenomics and culture.</title>
        <authorList>
            <person name="Gilroy R."/>
            <person name="Ravi A."/>
            <person name="Getino M."/>
            <person name="Pursley I."/>
            <person name="Horton D.L."/>
            <person name="Alikhan N.F."/>
            <person name="Baker D."/>
            <person name="Gharbi K."/>
            <person name="Hall N."/>
            <person name="Watson M."/>
            <person name="Adriaenssens E.M."/>
            <person name="Foster-Nyarko E."/>
            <person name="Jarju S."/>
            <person name="Secka A."/>
            <person name="Antonio M."/>
            <person name="Oren A."/>
            <person name="Chaudhuri R.R."/>
            <person name="La Ragione R."/>
            <person name="Hildebrand F."/>
            <person name="Pallen M.J."/>
        </authorList>
    </citation>
    <scope>NUCLEOTIDE SEQUENCE</scope>
    <source>
        <strain evidence="3">ChiGjej1B1-2707</strain>
    </source>
</reference>
<reference evidence="3" key="1">
    <citation type="submission" date="2020-10" db="EMBL/GenBank/DDBJ databases">
        <authorList>
            <person name="Gilroy R."/>
        </authorList>
    </citation>
    <scope>NUCLEOTIDE SEQUENCE</scope>
    <source>
        <strain evidence="3">ChiGjej1B1-2707</strain>
    </source>
</reference>
<keyword evidence="2" id="KW-0472">Membrane</keyword>
<evidence type="ECO:0000313" key="4">
    <source>
        <dbReference type="Proteomes" id="UP000824261"/>
    </source>
</evidence>
<feature type="region of interest" description="Disordered" evidence="1">
    <location>
        <begin position="47"/>
        <end position="117"/>
    </location>
</feature>
<evidence type="ECO:0000256" key="2">
    <source>
        <dbReference type="SAM" id="Phobius"/>
    </source>
</evidence>
<name>A0A9D0ZZK1_9ACTN</name>
<feature type="transmembrane region" description="Helical" evidence="2">
    <location>
        <begin position="122"/>
        <end position="141"/>
    </location>
</feature>
<protein>
    <submittedName>
        <fullName evidence="3">Uncharacterized protein</fullName>
    </submittedName>
</protein>
<dbReference type="AlphaFoldDB" id="A0A9D0ZZK1"/>
<gene>
    <name evidence="3" type="ORF">IAA69_01165</name>
</gene>
<comment type="caution">
    <text evidence="3">The sequence shown here is derived from an EMBL/GenBank/DDBJ whole genome shotgun (WGS) entry which is preliminary data.</text>
</comment>
<feature type="region of interest" description="Disordered" evidence="1">
    <location>
        <begin position="152"/>
        <end position="200"/>
    </location>
</feature>
<evidence type="ECO:0000313" key="3">
    <source>
        <dbReference type="EMBL" id="HIR00878.1"/>
    </source>
</evidence>
<dbReference type="Proteomes" id="UP000824261">
    <property type="component" value="Unassembled WGS sequence"/>
</dbReference>
<feature type="compositionally biased region" description="Polar residues" evidence="1">
    <location>
        <begin position="178"/>
        <end position="200"/>
    </location>
</feature>